<gene>
    <name evidence="8" type="ORF">TSAR_015496</name>
</gene>
<dbReference type="InterPro" id="IPR029058">
    <property type="entry name" value="AB_hydrolase_fold"/>
</dbReference>
<proteinExistence type="inferred from homology"/>
<evidence type="ECO:0000256" key="4">
    <source>
        <dbReference type="ARBA" id="ARBA00023157"/>
    </source>
</evidence>
<feature type="chain" id="PRO_5011822068" description="Carboxylic ester hydrolase" evidence="6">
    <location>
        <begin position="19"/>
        <end position="551"/>
    </location>
</feature>
<keyword evidence="2" id="KW-0719">Serine esterase</keyword>
<evidence type="ECO:0000256" key="2">
    <source>
        <dbReference type="ARBA" id="ARBA00022487"/>
    </source>
</evidence>
<evidence type="ECO:0000256" key="6">
    <source>
        <dbReference type="RuleBase" id="RU361235"/>
    </source>
</evidence>
<dbReference type="GO" id="GO:0052689">
    <property type="term" value="F:carboxylic ester hydrolase activity"/>
    <property type="evidence" value="ECO:0007669"/>
    <property type="project" value="UniProtKB-KW"/>
</dbReference>
<dbReference type="InterPro" id="IPR002018">
    <property type="entry name" value="CarbesteraseB"/>
</dbReference>
<protein>
    <recommendedName>
        <fullName evidence="6">Carboxylic ester hydrolase</fullName>
        <ecNumber evidence="6">3.1.1.-</ecNumber>
    </recommendedName>
</protein>
<keyword evidence="3 6" id="KW-0378">Hydrolase</keyword>
<dbReference type="OrthoDB" id="6846267at2759"/>
<dbReference type="STRING" id="543379.A0A232EGD1"/>
<dbReference type="SUPFAM" id="SSF53474">
    <property type="entry name" value="alpha/beta-Hydrolases"/>
    <property type="match status" value="1"/>
</dbReference>
<evidence type="ECO:0000256" key="1">
    <source>
        <dbReference type="ARBA" id="ARBA00005964"/>
    </source>
</evidence>
<dbReference type="AlphaFoldDB" id="A0A232EGD1"/>
<comment type="similarity">
    <text evidence="1 6">Belongs to the type-B carboxylesterase/lipase family.</text>
</comment>
<keyword evidence="9" id="KW-1185">Reference proteome</keyword>
<evidence type="ECO:0000256" key="5">
    <source>
        <dbReference type="ARBA" id="ARBA00023180"/>
    </source>
</evidence>
<dbReference type="Proteomes" id="UP000215335">
    <property type="component" value="Unassembled WGS sequence"/>
</dbReference>
<evidence type="ECO:0000259" key="7">
    <source>
        <dbReference type="Pfam" id="PF00135"/>
    </source>
</evidence>
<feature type="signal peptide" evidence="6">
    <location>
        <begin position="1"/>
        <end position="18"/>
    </location>
</feature>
<dbReference type="PANTHER" id="PTHR43142:SF1">
    <property type="entry name" value="CARBOXYLIC ESTER HYDROLASE"/>
    <property type="match status" value="1"/>
</dbReference>
<dbReference type="Gene3D" id="3.40.50.1820">
    <property type="entry name" value="alpha/beta hydrolase"/>
    <property type="match status" value="1"/>
</dbReference>
<reference evidence="8 9" key="1">
    <citation type="journal article" date="2017" name="Curr. Biol.">
        <title>The Evolution of Venom by Co-option of Single-Copy Genes.</title>
        <authorList>
            <person name="Martinson E.O."/>
            <person name="Mrinalini"/>
            <person name="Kelkar Y.D."/>
            <person name="Chang C.H."/>
            <person name="Werren J.H."/>
        </authorList>
    </citation>
    <scope>NUCLEOTIDE SEQUENCE [LARGE SCALE GENOMIC DNA]</scope>
    <source>
        <strain evidence="8 9">Alberta</strain>
        <tissue evidence="8">Whole body</tissue>
    </source>
</reference>
<dbReference type="InterPro" id="IPR019819">
    <property type="entry name" value="Carboxylesterase_B_CS"/>
</dbReference>
<feature type="domain" description="Carboxylesterase type B" evidence="7">
    <location>
        <begin position="21"/>
        <end position="529"/>
    </location>
</feature>
<name>A0A232EGD1_9HYME</name>
<dbReference type="PROSITE" id="PS00941">
    <property type="entry name" value="CARBOXYLESTERASE_B_2"/>
    <property type="match status" value="1"/>
</dbReference>
<comment type="caution">
    <text evidence="8">The sequence shown here is derived from an EMBL/GenBank/DDBJ whole genome shotgun (WGS) entry which is preliminary data.</text>
</comment>
<dbReference type="EMBL" id="NNAY01004815">
    <property type="protein sequence ID" value="OXU17378.1"/>
    <property type="molecule type" value="Genomic_DNA"/>
</dbReference>
<evidence type="ECO:0000313" key="8">
    <source>
        <dbReference type="EMBL" id="OXU17378.1"/>
    </source>
</evidence>
<keyword evidence="5" id="KW-0325">Glycoprotein</keyword>
<organism evidence="8 9">
    <name type="scientific">Trichomalopsis sarcophagae</name>
    <dbReference type="NCBI Taxonomy" id="543379"/>
    <lineage>
        <taxon>Eukaryota</taxon>
        <taxon>Metazoa</taxon>
        <taxon>Ecdysozoa</taxon>
        <taxon>Arthropoda</taxon>
        <taxon>Hexapoda</taxon>
        <taxon>Insecta</taxon>
        <taxon>Pterygota</taxon>
        <taxon>Neoptera</taxon>
        <taxon>Endopterygota</taxon>
        <taxon>Hymenoptera</taxon>
        <taxon>Apocrita</taxon>
        <taxon>Proctotrupomorpha</taxon>
        <taxon>Chalcidoidea</taxon>
        <taxon>Pteromalidae</taxon>
        <taxon>Pteromalinae</taxon>
        <taxon>Trichomalopsis</taxon>
    </lineage>
</organism>
<dbReference type="EC" id="3.1.1.-" evidence="6"/>
<dbReference type="PANTHER" id="PTHR43142">
    <property type="entry name" value="CARBOXYLIC ESTER HYDROLASE"/>
    <property type="match status" value="1"/>
</dbReference>
<keyword evidence="4" id="KW-1015">Disulfide bond</keyword>
<keyword evidence="6" id="KW-0732">Signal</keyword>
<evidence type="ECO:0000256" key="3">
    <source>
        <dbReference type="ARBA" id="ARBA00022801"/>
    </source>
</evidence>
<dbReference type="Pfam" id="PF00135">
    <property type="entry name" value="COesterase"/>
    <property type="match status" value="1"/>
</dbReference>
<dbReference type="InterPro" id="IPR019826">
    <property type="entry name" value="Carboxylesterase_B_AS"/>
</dbReference>
<accession>A0A232EGD1</accession>
<evidence type="ECO:0000313" key="9">
    <source>
        <dbReference type="Proteomes" id="UP000215335"/>
    </source>
</evidence>
<dbReference type="PROSITE" id="PS00122">
    <property type="entry name" value="CARBOXYLESTERASE_B_1"/>
    <property type="match status" value="1"/>
</dbReference>
<sequence length="551" mass="62366">MFFYNLIITLITLPLIWSNDGPIVKTPLGWIKGYYDVSSLRKKYEAFEGIPYAQPPIGNLRFEPPKKVLLRAGNWSATIASPSCMGFNIFGAPNEKVVGVEDCLYLNLYRPSVRPEKLLSTIVWIHPGPLHFKPFEKYGPKFLMNRDVIYVELNFRLGPLGFLSTADEIIPGNMGLKDQSMALKWLSENIKYFGGNPNKVTLTGGSGGASCVHYHMLSPMSAGLFQRAMSFSGAATNQVLQTTDPLKNAKILAKNVGCSIDNKLQMVACLKSVPAKSLFQALSKFTFWDGFLLYSPFSIVVEKMSNDAFLDQSPIAIIKSGKINDVPWLVTTTAGEGMFPAGVFFLNDTRMKSLNDNWKDLIFPLLKMEDIVPKIYYHEVAESIRKYYFGSKSISTVTKEIIETLCGDGIIRSSIERSIRLMSKVMRNPIWFYRYSYRAAGTYCNLITNTNWTGPCHVDDTLLVIHILEIFQNVTRPFDLAMQRDLLDVWVSMADYGIPKVLRMPWRPINPRDKFLRFLEIKNPGQYHTSFSTNFSNSDFWSSLPINSSFT</sequence>